<evidence type="ECO:0000313" key="1">
    <source>
        <dbReference type="EMBL" id="UJF35782.1"/>
    </source>
</evidence>
<evidence type="ECO:0000313" key="2">
    <source>
        <dbReference type="Proteomes" id="UP001649230"/>
    </source>
</evidence>
<evidence type="ECO:0008006" key="3">
    <source>
        <dbReference type="Google" id="ProtNLM"/>
    </source>
</evidence>
<organism evidence="1 2">
    <name type="scientific">Paenibacillus hexagrammi</name>
    <dbReference type="NCBI Taxonomy" id="2908839"/>
    <lineage>
        <taxon>Bacteria</taxon>
        <taxon>Bacillati</taxon>
        <taxon>Bacillota</taxon>
        <taxon>Bacilli</taxon>
        <taxon>Bacillales</taxon>
        <taxon>Paenibacillaceae</taxon>
        <taxon>Paenibacillus</taxon>
    </lineage>
</organism>
<protein>
    <recommendedName>
        <fullName evidence="3">DUF2642 domain-containing protein</fullName>
    </recommendedName>
</protein>
<accession>A0ABY3SP32</accession>
<proteinExistence type="predicted"/>
<keyword evidence="2" id="KW-1185">Reference proteome</keyword>
<name>A0ABY3SP32_9BACL</name>
<dbReference type="RefSeq" id="WP_235122339.1">
    <property type="nucleotide sequence ID" value="NZ_CP090978.1"/>
</dbReference>
<gene>
    <name evidence="1" type="ORF">L0M14_12260</name>
</gene>
<sequence>MSFVEMLTASIGKTVEVILVDQMFIGVLTTVNSSSLTLEGSGGQYYYYDYGPSNTVTISLPQIQSVHIIS</sequence>
<dbReference type="Proteomes" id="UP001649230">
    <property type="component" value="Chromosome"/>
</dbReference>
<dbReference type="EMBL" id="CP090978">
    <property type="protein sequence ID" value="UJF35782.1"/>
    <property type="molecule type" value="Genomic_DNA"/>
</dbReference>
<reference evidence="1 2" key="1">
    <citation type="journal article" date="2024" name="Int. J. Syst. Evol. Microbiol.">
        <title>Paenibacillus hexagrammi sp. nov., a novel bacterium isolated from the gut content of Hexagrammos agrammus.</title>
        <authorList>
            <person name="Jung H.K."/>
            <person name="Kim D.G."/>
            <person name="Zin H."/>
            <person name="Park J."/>
            <person name="Jung H."/>
            <person name="Kim Y.O."/>
            <person name="Kong H.J."/>
            <person name="Kim J.W."/>
            <person name="Kim Y.S."/>
        </authorList>
    </citation>
    <scope>NUCLEOTIDE SEQUENCE [LARGE SCALE GENOMIC DNA]</scope>
    <source>
        <strain evidence="1 2">YPD9-1</strain>
    </source>
</reference>